<evidence type="ECO:0000313" key="2">
    <source>
        <dbReference type="Proteomes" id="UP001470230"/>
    </source>
</evidence>
<evidence type="ECO:0000313" key="1">
    <source>
        <dbReference type="EMBL" id="KAK8899123.1"/>
    </source>
</evidence>
<reference evidence="1 2" key="1">
    <citation type="submission" date="2024-04" db="EMBL/GenBank/DDBJ databases">
        <title>Tritrichomonas musculus Genome.</title>
        <authorList>
            <person name="Alves-Ferreira E."/>
            <person name="Grigg M."/>
            <person name="Lorenzi H."/>
            <person name="Galac M."/>
        </authorList>
    </citation>
    <scope>NUCLEOTIDE SEQUENCE [LARGE SCALE GENOMIC DNA]</scope>
    <source>
        <strain evidence="1 2">EAF2021</strain>
    </source>
</reference>
<proteinExistence type="predicted"/>
<comment type="caution">
    <text evidence="1">The sequence shown here is derived from an EMBL/GenBank/DDBJ whole genome shotgun (WGS) entry which is preliminary data.</text>
</comment>
<keyword evidence="2" id="KW-1185">Reference proteome</keyword>
<sequence>MDDDLPLLFFSSENVETAMRIGRIDLLLALLPCYLLLSSVLSEGLNREQRLEKLNLGFSIALTYYKEYVNYDFTKGLQSRNRNGGNNRHMTLFDPIWLKKYLTLTYSLSKVLIDLDAVHLGSLGTHFLEHFFGMIRRFCSGNDSASSFDKAIDNILIIKLLQKEESGENNHSLRRSDSGARINKETKIPKEVPICVNLWRASELFQVVGPLLNNDFHNEVHEEAQHFIDDTKENVIQYISSLITKTNKKYYSTANLRINSTAGLTSLKRIISGNMI</sequence>
<name>A0ABR2L718_9EUKA</name>
<accession>A0ABR2L718</accession>
<gene>
    <name evidence="1" type="ORF">M9Y10_001424</name>
</gene>
<dbReference type="EMBL" id="JAPFFF010000001">
    <property type="protein sequence ID" value="KAK8899123.1"/>
    <property type="molecule type" value="Genomic_DNA"/>
</dbReference>
<protein>
    <submittedName>
        <fullName evidence="1">Uncharacterized protein</fullName>
    </submittedName>
</protein>
<dbReference type="Proteomes" id="UP001470230">
    <property type="component" value="Unassembled WGS sequence"/>
</dbReference>
<organism evidence="1 2">
    <name type="scientific">Tritrichomonas musculus</name>
    <dbReference type="NCBI Taxonomy" id="1915356"/>
    <lineage>
        <taxon>Eukaryota</taxon>
        <taxon>Metamonada</taxon>
        <taxon>Parabasalia</taxon>
        <taxon>Tritrichomonadida</taxon>
        <taxon>Tritrichomonadidae</taxon>
        <taxon>Tritrichomonas</taxon>
    </lineage>
</organism>